<sequence>MLDTLRSIIQEVNGAKDLNTSLDIITKRVQRALDTKVCSVYLLDQNIDRYVLMASIGLDQASVGKVSLGAEEGLVGFVALRAEPVNLDNASSHPRYVYLPETREEQYESFLGVPIIHHQEVLGVLVVQQQEKRIFDSEEEAFLITLSAQLAGVIANAEARGAITGFSPSGIKTIDVSFDGVPGAPGIAIAQAVTVFAPADLTVIPQRQCKDIKAEIRFFNDCLNAVRVDISELKMKIKSQLRPEERELFDAYLHMLSDQALGNEVVAKIKEGSWAQGALASVALEHVNSMELIDDDYLRERATDIKDLCSRVLFYLQDKQQKTMVYPDHCILVCEELSAAMLADVPKEKLAGILSAKGSGHSHVAILARGMGVPAVMGVIDIPLSEFDGKQLIIDGYNGKVYGNPSEELLARFQEMLDEQVQLSEELEAIKDLPAETLDKHRIELWVNIGMVTDSATAKKRGAEGIGLFRTEVPFLLKDRFPTEREQTDIYRPQLEAFRPNPVIMRTLDIGGDKALPYFKISEENPFLGWRGIRVSMDHPEIFISQVRAMMKASQGLDNLQIMLPMISNMAQVDYATHLIDRGYSELLEEGLNIQRPDIGVMIEVPAITYQMDALAKRVNFISVGTNDLVQYLLAVDRNNPRVANLFSVFHPSVLQVLNDIAKNAERVNLRYSVCGEMAGDPGAAILLMAMGYKVLSMNITALGRVKSVIRNVTMEQAKLLLAKAMQAEDSETVKSMIDMELYNAGVERLLRSAKA</sequence>
<organism evidence="15 16">
    <name type="scientific">SAR86 cluster bacterium</name>
    <dbReference type="NCBI Taxonomy" id="2030880"/>
    <lineage>
        <taxon>Bacteria</taxon>
        <taxon>Pseudomonadati</taxon>
        <taxon>Pseudomonadota</taxon>
        <taxon>Gammaproteobacteria</taxon>
        <taxon>SAR86 cluster</taxon>
    </lineage>
</organism>
<keyword evidence="13" id="KW-0460">Magnesium</keyword>
<dbReference type="Gene3D" id="1.10.274.10">
    <property type="entry name" value="PtsI, HPr-binding domain"/>
    <property type="match status" value="1"/>
</dbReference>
<dbReference type="GO" id="GO:0005737">
    <property type="term" value="C:cytoplasm"/>
    <property type="evidence" value="ECO:0007669"/>
    <property type="project" value="UniProtKB-SubCell"/>
</dbReference>
<keyword evidence="15" id="KW-0670">Pyruvate</keyword>
<evidence type="ECO:0000256" key="8">
    <source>
        <dbReference type="ARBA" id="ARBA00022597"/>
    </source>
</evidence>
<feature type="domain" description="GAF" evidence="14">
    <location>
        <begin position="17"/>
        <end position="164"/>
    </location>
</feature>
<comment type="caution">
    <text evidence="15">The sequence shown here is derived from an EMBL/GenBank/DDBJ whole genome shotgun (WGS) entry which is preliminary data.</text>
</comment>
<evidence type="ECO:0000256" key="11">
    <source>
        <dbReference type="ARBA" id="ARBA00022723"/>
    </source>
</evidence>
<keyword evidence="12" id="KW-0418">Kinase</keyword>
<evidence type="ECO:0000256" key="9">
    <source>
        <dbReference type="ARBA" id="ARBA00022679"/>
    </source>
</evidence>
<dbReference type="NCBIfam" id="TIGR01417">
    <property type="entry name" value="PTS_I_fam"/>
    <property type="match status" value="1"/>
</dbReference>
<dbReference type="SUPFAM" id="SSF47831">
    <property type="entry name" value="Enzyme I of the PEP:sugar phosphotransferase system HPr-binding (sub)domain"/>
    <property type="match status" value="1"/>
</dbReference>
<dbReference type="InterPro" id="IPR000121">
    <property type="entry name" value="PEP_util_C"/>
</dbReference>
<reference evidence="16" key="1">
    <citation type="submission" date="2017-08" db="EMBL/GenBank/DDBJ databases">
        <title>A dynamic microbial community with high functional redundancy inhabits the cold, oxic subseafloor aquifer.</title>
        <authorList>
            <person name="Tully B.J."/>
            <person name="Wheat C.G."/>
            <person name="Glazer B.T."/>
            <person name="Huber J.A."/>
        </authorList>
    </citation>
    <scope>NUCLEOTIDE SEQUENCE [LARGE SCALE GENOMIC DNA]</scope>
</reference>
<dbReference type="InterPro" id="IPR015813">
    <property type="entry name" value="Pyrv/PenolPyrv_kinase-like_dom"/>
</dbReference>
<dbReference type="Gene3D" id="3.20.20.60">
    <property type="entry name" value="Phosphoenolpyruvate-binding domains"/>
    <property type="match status" value="1"/>
</dbReference>
<dbReference type="GO" id="GO:0009401">
    <property type="term" value="P:phosphoenolpyruvate-dependent sugar phosphotransferase system"/>
    <property type="evidence" value="ECO:0007669"/>
    <property type="project" value="UniProtKB-KW"/>
</dbReference>
<dbReference type="InterPro" id="IPR003018">
    <property type="entry name" value="GAF"/>
</dbReference>
<evidence type="ECO:0000256" key="3">
    <source>
        <dbReference type="ARBA" id="ARBA00004496"/>
    </source>
</evidence>
<comment type="similarity">
    <text evidence="4">Belongs to the PEP-utilizing enzyme family.</text>
</comment>
<dbReference type="InterPro" id="IPR023151">
    <property type="entry name" value="PEP_util_CS"/>
</dbReference>
<keyword evidence="11" id="KW-0479">Metal-binding</keyword>
<comment type="catalytic activity">
    <reaction evidence="1">
        <text>L-histidyl-[protein] + phosphoenolpyruvate = N(pros)-phospho-L-histidyl-[protein] + pyruvate</text>
        <dbReference type="Rhea" id="RHEA:23880"/>
        <dbReference type="Rhea" id="RHEA-COMP:9745"/>
        <dbReference type="Rhea" id="RHEA-COMP:9746"/>
        <dbReference type="ChEBI" id="CHEBI:15361"/>
        <dbReference type="ChEBI" id="CHEBI:29979"/>
        <dbReference type="ChEBI" id="CHEBI:58702"/>
        <dbReference type="ChEBI" id="CHEBI:64837"/>
        <dbReference type="EC" id="2.7.3.9"/>
    </reaction>
</comment>
<accession>A0A2A5CJW2</accession>
<dbReference type="InterPro" id="IPR008731">
    <property type="entry name" value="PTS_EIN"/>
</dbReference>
<dbReference type="GO" id="GO:0016301">
    <property type="term" value="F:kinase activity"/>
    <property type="evidence" value="ECO:0007669"/>
    <property type="project" value="UniProtKB-KW"/>
</dbReference>
<dbReference type="EMBL" id="NVWI01000001">
    <property type="protein sequence ID" value="PCJ43656.1"/>
    <property type="molecule type" value="Genomic_DNA"/>
</dbReference>
<keyword evidence="6" id="KW-0813">Transport</keyword>
<dbReference type="InterPro" id="IPR029016">
    <property type="entry name" value="GAF-like_dom_sf"/>
</dbReference>
<dbReference type="SUPFAM" id="SSF51621">
    <property type="entry name" value="Phosphoenolpyruvate/pyruvate domain"/>
    <property type="match status" value="1"/>
</dbReference>
<evidence type="ECO:0000256" key="6">
    <source>
        <dbReference type="ARBA" id="ARBA00022448"/>
    </source>
</evidence>
<proteinExistence type="inferred from homology"/>
<evidence type="ECO:0000256" key="4">
    <source>
        <dbReference type="ARBA" id="ARBA00007837"/>
    </source>
</evidence>
<comment type="subcellular location">
    <subcellularLocation>
        <location evidence="3">Cytoplasm</location>
    </subcellularLocation>
</comment>
<name>A0A2A5CJW2_9GAMM</name>
<dbReference type="Proteomes" id="UP000228987">
    <property type="component" value="Unassembled WGS sequence"/>
</dbReference>
<keyword evidence="7" id="KW-0963">Cytoplasm</keyword>
<dbReference type="Pfam" id="PF02896">
    <property type="entry name" value="PEP-utilizers_C"/>
    <property type="match status" value="1"/>
</dbReference>
<dbReference type="PROSITE" id="PS00742">
    <property type="entry name" value="PEP_ENZYMES_2"/>
    <property type="match status" value="1"/>
</dbReference>
<dbReference type="SUPFAM" id="SSF52009">
    <property type="entry name" value="Phosphohistidine domain"/>
    <property type="match status" value="1"/>
</dbReference>
<dbReference type="InterPro" id="IPR008279">
    <property type="entry name" value="PEP-util_enz_mobile_dom"/>
</dbReference>
<keyword evidence="9 15" id="KW-0808">Transferase</keyword>
<dbReference type="InterPro" id="IPR036618">
    <property type="entry name" value="PtsI_HPr-bd_sf"/>
</dbReference>
<evidence type="ECO:0000256" key="7">
    <source>
        <dbReference type="ARBA" id="ARBA00022490"/>
    </source>
</evidence>
<evidence type="ECO:0000256" key="5">
    <source>
        <dbReference type="ARBA" id="ARBA00012232"/>
    </source>
</evidence>
<dbReference type="Pfam" id="PF01590">
    <property type="entry name" value="GAF"/>
    <property type="match status" value="1"/>
</dbReference>
<dbReference type="NCBIfam" id="NF008283">
    <property type="entry name" value="PRK11061.1"/>
    <property type="match status" value="1"/>
</dbReference>
<dbReference type="GO" id="GO:0046872">
    <property type="term" value="F:metal ion binding"/>
    <property type="evidence" value="ECO:0007669"/>
    <property type="project" value="UniProtKB-KW"/>
</dbReference>
<evidence type="ECO:0000313" key="16">
    <source>
        <dbReference type="Proteomes" id="UP000228987"/>
    </source>
</evidence>
<dbReference type="Pfam" id="PF00391">
    <property type="entry name" value="PEP-utilizers"/>
    <property type="match status" value="1"/>
</dbReference>
<protein>
    <recommendedName>
        <fullName evidence="5">phosphoenolpyruvate--protein phosphotransferase</fullName>
        <ecNumber evidence="5">2.7.3.9</ecNumber>
    </recommendedName>
</protein>
<dbReference type="PANTHER" id="PTHR46244">
    <property type="entry name" value="PHOSPHOENOLPYRUVATE-PROTEIN PHOSPHOTRANSFERASE"/>
    <property type="match status" value="1"/>
</dbReference>
<dbReference type="SUPFAM" id="SSF55781">
    <property type="entry name" value="GAF domain-like"/>
    <property type="match status" value="1"/>
</dbReference>
<evidence type="ECO:0000256" key="10">
    <source>
        <dbReference type="ARBA" id="ARBA00022683"/>
    </source>
</evidence>
<dbReference type="PANTHER" id="PTHR46244:SF1">
    <property type="entry name" value="PHOSPHOENOLPYRUVATE-DEPENDENT PHOSPHOTRANSFERASE SYSTEM"/>
    <property type="match status" value="1"/>
</dbReference>
<dbReference type="Gene3D" id="3.50.30.10">
    <property type="entry name" value="Phosphohistidine domain"/>
    <property type="match status" value="1"/>
</dbReference>
<comment type="cofactor">
    <cofactor evidence="2">
        <name>Mg(2+)</name>
        <dbReference type="ChEBI" id="CHEBI:18420"/>
    </cofactor>
</comment>
<dbReference type="InterPro" id="IPR036637">
    <property type="entry name" value="Phosphohistidine_dom_sf"/>
</dbReference>
<evidence type="ECO:0000256" key="13">
    <source>
        <dbReference type="ARBA" id="ARBA00022842"/>
    </source>
</evidence>
<dbReference type="Pfam" id="PF05524">
    <property type="entry name" value="PEP-utilisers_N"/>
    <property type="match status" value="1"/>
</dbReference>
<dbReference type="EC" id="2.7.3.9" evidence="5"/>
<dbReference type="InterPro" id="IPR006318">
    <property type="entry name" value="PTS_EI-like"/>
</dbReference>
<dbReference type="InterPro" id="IPR050499">
    <property type="entry name" value="PEP-utilizing_PTS_enzyme"/>
</dbReference>
<keyword evidence="10" id="KW-0598">Phosphotransferase system</keyword>
<evidence type="ECO:0000256" key="12">
    <source>
        <dbReference type="ARBA" id="ARBA00022777"/>
    </source>
</evidence>
<evidence type="ECO:0000256" key="2">
    <source>
        <dbReference type="ARBA" id="ARBA00001946"/>
    </source>
</evidence>
<dbReference type="SMART" id="SM00065">
    <property type="entry name" value="GAF"/>
    <property type="match status" value="1"/>
</dbReference>
<gene>
    <name evidence="15" type="ORF">COA71_01930</name>
</gene>
<dbReference type="InterPro" id="IPR040442">
    <property type="entry name" value="Pyrv_kinase-like_dom_sf"/>
</dbReference>
<dbReference type="PRINTS" id="PR01736">
    <property type="entry name" value="PHPHTRNFRASE"/>
</dbReference>
<dbReference type="AlphaFoldDB" id="A0A2A5CJW2"/>
<evidence type="ECO:0000256" key="1">
    <source>
        <dbReference type="ARBA" id="ARBA00000683"/>
    </source>
</evidence>
<evidence type="ECO:0000313" key="15">
    <source>
        <dbReference type="EMBL" id="PCJ43656.1"/>
    </source>
</evidence>
<evidence type="ECO:0000259" key="14">
    <source>
        <dbReference type="SMART" id="SM00065"/>
    </source>
</evidence>
<keyword evidence="8" id="KW-0762">Sugar transport</keyword>
<dbReference type="GO" id="GO:0008965">
    <property type="term" value="F:phosphoenolpyruvate-protein phosphotransferase activity"/>
    <property type="evidence" value="ECO:0007669"/>
    <property type="project" value="UniProtKB-EC"/>
</dbReference>
<dbReference type="Gene3D" id="3.30.450.40">
    <property type="match status" value="1"/>
</dbReference>